<evidence type="ECO:0000313" key="1">
    <source>
        <dbReference type="EMBL" id="EMR03088.1"/>
    </source>
</evidence>
<proteinExistence type="predicted"/>
<organism evidence="1 2">
    <name type="scientific">Cesiribacter andamanensis AMV16</name>
    <dbReference type="NCBI Taxonomy" id="1279009"/>
    <lineage>
        <taxon>Bacteria</taxon>
        <taxon>Pseudomonadati</taxon>
        <taxon>Bacteroidota</taxon>
        <taxon>Cytophagia</taxon>
        <taxon>Cytophagales</taxon>
        <taxon>Cesiribacteraceae</taxon>
        <taxon>Cesiribacter</taxon>
    </lineage>
</organism>
<dbReference type="PANTHER" id="PTHR40590:SF1">
    <property type="entry name" value="CYTOPLASMIC PROTEIN"/>
    <property type="match status" value="1"/>
</dbReference>
<comment type="caution">
    <text evidence="1">The sequence shown here is derived from an EMBL/GenBank/DDBJ whole genome shotgun (WGS) entry which is preliminary data.</text>
</comment>
<dbReference type="AlphaFoldDB" id="M7N325"/>
<keyword evidence="2" id="KW-1185">Reference proteome</keyword>
<dbReference type="InterPro" id="IPR047111">
    <property type="entry name" value="YbaP-like"/>
</dbReference>
<dbReference type="Pfam" id="PF01963">
    <property type="entry name" value="TraB_PrgY_gumN"/>
    <property type="match status" value="1"/>
</dbReference>
<dbReference type="Proteomes" id="UP000011910">
    <property type="component" value="Unassembled WGS sequence"/>
</dbReference>
<dbReference type="PANTHER" id="PTHR40590">
    <property type="entry name" value="CYTOPLASMIC PROTEIN-RELATED"/>
    <property type="match status" value="1"/>
</dbReference>
<accession>M7N325</accession>
<reference evidence="1 2" key="1">
    <citation type="journal article" date="2013" name="Genome Announc.">
        <title>Draft Genome Sequence of Cesiribacter andamanensis Strain AMV16T, Isolated from a Soil Sample from a Mud Volcano in the Andaman Islands, India.</title>
        <authorList>
            <person name="Shivaji S."/>
            <person name="Ara S."/>
            <person name="Begum Z."/>
            <person name="Srinivas T.N."/>
            <person name="Singh A."/>
            <person name="Kumar Pinnaka A."/>
        </authorList>
    </citation>
    <scope>NUCLEOTIDE SEQUENCE [LARGE SCALE GENOMIC DNA]</scope>
    <source>
        <strain evidence="1 2">AMV16</strain>
    </source>
</reference>
<dbReference type="InterPro" id="IPR002816">
    <property type="entry name" value="TraB/PrgY/GumN_fam"/>
</dbReference>
<dbReference type="EMBL" id="AODQ01000035">
    <property type="protein sequence ID" value="EMR03088.1"/>
    <property type="molecule type" value="Genomic_DNA"/>
</dbReference>
<protein>
    <submittedName>
        <fullName evidence="1">TraB family protein</fullName>
    </submittedName>
</protein>
<evidence type="ECO:0000313" key="2">
    <source>
        <dbReference type="Proteomes" id="UP000011910"/>
    </source>
</evidence>
<dbReference type="eggNOG" id="COG3735">
    <property type="taxonomic scope" value="Bacteria"/>
</dbReference>
<gene>
    <name evidence="1" type="ORF">ADICEAN_01747</name>
</gene>
<dbReference type="CDD" id="cd14789">
    <property type="entry name" value="Tiki"/>
    <property type="match status" value="1"/>
</dbReference>
<sequence>MASYEAFLSQQMAQQIKPVTGLESARDQLRVLDAIPYQEQARLLLEAVQDYQKLKDGYWNMVVSYKNQDLQSLYYVVREVSMGMKDYEKLLLTDRNRRWMPAIETMARQQASFFAVGAAHLPGENGLINLLRRRGYKVEPVVE</sequence>
<name>M7N325_9BACT</name>
<dbReference type="OrthoDB" id="9798714at2"/>